<sequence length="132" mass="14613">MPKLIPFFGILLLLQILSGDVLSCEVLAKIKAETTNAFIFELSMPDAFNEQIEFNGPGQKEILIKAQDCATKRWKLLTMIRDEAGNLTEVEEAYTKLDGIGEVTIQIGDELQPQLKQRVGVACAESTLNLCL</sequence>
<comment type="caution">
    <text evidence="2">The sequence shown here is derived from an EMBL/GenBank/DDBJ whole genome shotgun (WGS) entry which is preliminary data.</text>
</comment>
<gene>
    <name evidence="2" type="ORF">niasHS_001386</name>
</gene>
<dbReference type="AlphaFoldDB" id="A0ABD2KDH4"/>
<feature type="chain" id="PRO_5044746313" evidence="1">
    <location>
        <begin position="24"/>
        <end position="132"/>
    </location>
</feature>
<evidence type="ECO:0000256" key="1">
    <source>
        <dbReference type="SAM" id="SignalP"/>
    </source>
</evidence>
<feature type="signal peptide" evidence="1">
    <location>
        <begin position="1"/>
        <end position="23"/>
    </location>
</feature>
<reference evidence="2 3" key="1">
    <citation type="submission" date="2024-10" db="EMBL/GenBank/DDBJ databases">
        <authorList>
            <person name="Kim D."/>
        </authorList>
    </citation>
    <scope>NUCLEOTIDE SEQUENCE [LARGE SCALE GENOMIC DNA]</scope>
    <source>
        <strain evidence="2">Taebaek</strain>
    </source>
</reference>
<dbReference type="Proteomes" id="UP001620645">
    <property type="component" value="Unassembled WGS sequence"/>
</dbReference>
<evidence type="ECO:0000313" key="3">
    <source>
        <dbReference type="Proteomes" id="UP001620645"/>
    </source>
</evidence>
<protein>
    <submittedName>
        <fullName evidence="2">Uncharacterized protein</fullName>
    </submittedName>
</protein>
<keyword evidence="3" id="KW-1185">Reference proteome</keyword>
<proteinExistence type="predicted"/>
<organism evidence="2 3">
    <name type="scientific">Heterodera schachtii</name>
    <name type="common">Sugarbeet cyst nematode worm</name>
    <name type="synonym">Tylenchus schachtii</name>
    <dbReference type="NCBI Taxonomy" id="97005"/>
    <lineage>
        <taxon>Eukaryota</taxon>
        <taxon>Metazoa</taxon>
        <taxon>Ecdysozoa</taxon>
        <taxon>Nematoda</taxon>
        <taxon>Chromadorea</taxon>
        <taxon>Rhabditida</taxon>
        <taxon>Tylenchina</taxon>
        <taxon>Tylenchomorpha</taxon>
        <taxon>Tylenchoidea</taxon>
        <taxon>Heteroderidae</taxon>
        <taxon>Heteroderinae</taxon>
        <taxon>Heterodera</taxon>
    </lineage>
</organism>
<keyword evidence="1" id="KW-0732">Signal</keyword>
<accession>A0ABD2KDH4</accession>
<dbReference type="EMBL" id="JBICCN010000027">
    <property type="protein sequence ID" value="KAL3100926.1"/>
    <property type="molecule type" value="Genomic_DNA"/>
</dbReference>
<evidence type="ECO:0000313" key="2">
    <source>
        <dbReference type="EMBL" id="KAL3100926.1"/>
    </source>
</evidence>
<name>A0ABD2KDH4_HETSC</name>